<proteinExistence type="predicted"/>
<dbReference type="InterPro" id="IPR039506">
    <property type="entry name" value="SPOB_a"/>
</dbReference>
<dbReference type="InterPro" id="IPR004358">
    <property type="entry name" value="Sig_transdc_His_kin-like_C"/>
</dbReference>
<keyword evidence="4 8" id="KW-0808">Transferase</keyword>
<dbReference type="EC" id="2.7.13.3" evidence="2"/>
<evidence type="ECO:0000256" key="3">
    <source>
        <dbReference type="ARBA" id="ARBA00022553"/>
    </source>
</evidence>
<dbReference type="Gene3D" id="3.30.450.20">
    <property type="entry name" value="PAS domain"/>
    <property type="match status" value="1"/>
</dbReference>
<dbReference type="Pfam" id="PF02518">
    <property type="entry name" value="HATPase_c"/>
    <property type="match status" value="1"/>
</dbReference>
<feature type="domain" description="Histidine kinase" evidence="7">
    <location>
        <begin position="358"/>
        <end position="544"/>
    </location>
</feature>
<evidence type="ECO:0000256" key="2">
    <source>
        <dbReference type="ARBA" id="ARBA00012438"/>
    </source>
</evidence>
<accession>A0A1M6NMU6</accession>
<feature type="transmembrane region" description="Helical" evidence="6">
    <location>
        <begin position="311"/>
        <end position="332"/>
    </location>
</feature>
<keyword evidence="6" id="KW-0472">Membrane</keyword>
<evidence type="ECO:0000256" key="1">
    <source>
        <dbReference type="ARBA" id="ARBA00000085"/>
    </source>
</evidence>
<keyword evidence="6" id="KW-0812">Transmembrane</keyword>
<keyword evidence="9" id="KW-1185">Reference proteome</keyword>
<dbReference type="InterPro" id="IPR003594">
    <property type="entry name" value="HATPase_dom"/>
</dbReference>
<dbReference type="PROSITE" id="PS50109">
    <property type="entry name" value="HIS_KIN"/>
    <property type="match status" value="1"/>
</dbReference>
<dbReference type="EMBL" id="FRAJ01000006">
    <property type="protein sequence ID" value="SHJ97013.1"/>
    <property type="molecule type" value="Genomic_DNA"/>
</dbReference>
<feature type="transmembrane region" description="Helical" evidence="6">
    <location>
        <begin position="21"/>
        <end position="43"/>
    </location>
</feature>
<protein>
    <recommendedName>
        <fullName evidence="2">histidine kinase</fullName>
        <ecNumber evidence="2">2.7.13.3</ecNumber>
    </recommendedName>
</protein>
<keyword evidence="4 8" id="KW-0418">Kinase</keyword>
<keyword evidence="5" id="KW-0902">Two-component regulatory system</keyword>
<dbReference type="PRINTS" id="PR00344">
    <property type="entry name" value="BCTRLSENSOR"/>
</dbReference>
<comment type="catalytic activity">
    <reaction evidence="1">
        <text>ATP + protein L-histidine = ADP + protein N-phospho-L-histidine.</text>
        <dbReference type="EC" id="2.7.13.3"/>
    </reaction>
</comment>
<organism evidence="8 9">
    <name type="scientific">Caminicella sporogenes DSM 14501</name>
    <dbReference type="NCBI Taxonomy" id="1121266"/>
    <lineage>
        <taxon>Bacteria</taxon>
        <taxon>Bacillati</taxon>
        <taxon>Bacillota</taxon>
        <taxon>Clostridia</taxon>
        <taxon>Peptostreptococcales</taxon>
        <taxon>Caminicellaceae</taxon>
        <taxon>Caminicella</taxon>
    </lineage>
</organism>
<dbReference type="PANTHER" id="PTHR43547:SF10">
    <property type="entry name" value="SENSOR HISTIDINE KINASE DCUS"/>
    <property type="match status" value="1"/>
</dbReference>
<evidence type="ECO:0000313" key="8">
    <source>
        <dbReference type="EMBL" id="SHJ97013.1"/>
    </source>
</evidence>
<dbReference type="Pfam" id="PF14689">
    <property type="entry name" value="SPOB_a"/>
    <property type="match status" value="1"/>
</dbReference>
<keyword evidence="6" id="KW-1133">Transmembrane helix</keyword>
<dbReference type="InterPro" id="IPR036890">
    <property type="entry name" value="HATPase_C_sf"/>
</dbReference>
<dbReference type="SUPFAM" id="SSF55874">
    <property type="entry name" value="ATPase domain of HSP90 chaperone/DNA topoisomerase II/histidine kinase"/>
    <property type="match status" value="1"/>
</dbReference>
<evidence type="ECO:0000259" key="7">
    <source>
        <dbReference type="PROSITE" id="PS50109"/>
    </source>
</evidence>
<dbReference type="AlphaFoldDB" id="A0A1M6NMU6"/>
<dbReference type="Gene3D" id="1.10.287.130">
    <property type="match status" value="1"/>
</dbReference>
<name>A0A1M6NMU6_9FIRM</name>
<dbReference type="STRING" id="1121266.SAMN02745883_00949"/>
<dbReference type="GO" id="GO:0000155">
    <property type="term" value="F:phosphorelay sensor kinase activity"/>
    <property type="evidence" value="ECO:0007669"/>
    <property type="project" value="TreeGrafter"/>
</dbReference>
<dbReference type="InterPro" id="IPR005467">
    <property type="entry name" value="His_kinase_dom"/>
</dbReference>
<dbReference type="Gene3D" id="3.30.565.10">
    <property type="entry name" value="Histidine kinase-like ATPase, C-terminal domain"/>
    <property type="match status" value="1"/>
</dbReference>
<evidence type="ECO:0000313" key="9">
    <source>
        <dbReference type="Proteomes" id="UP000184082"/>
    </source>
</evidence>
<evidence type="ECO:0000256" key="5">
    <source>
        <dbReference type="ARBA" id="ARBA00023012"/>
    </source>
</evidence>
<sequence length="544" mass="64250">MGEKLMKKLLELFKNDKVFRVRILIGFLVLIYIPMALNIYLIYNRTIKVVEKEKIEKVEDILGKFSKTIDFILMDTERSINEVVNHRGIRKGIEDFEILKDDYRMRVKKFIARKFREIQKENLYIKEIICIVQTNKIINCDENFITDKSKNFFDEVLKEIYKTDSDKDIFWIYDESKKFFSNAKDEKVLFLVRKIKSLDEKKDVGYVFAIMDTKKIIKLYKHYSFGFDGELSIYDENKKFVLTKPRYAVSEDILRDLIKNETFNRMKEFNIKNKKYFIGTTRINKLNWYLTVVVPKDELTMGIKAHLNKSIGFIVLISLLLAFWIVIEVIVLSKVITEKEMAHYRLVFTEKMNEKLRMYKHDFMNHLQIIRGLIELNYPEKALEYLIDLSKEGLIIKDKYEIGIPEIESTIFTAISQAREKNIEVEIDCIKLSEKIPVKIYDLTKILTNLIKNAIYALEKDDALEKKLIIRIYNDLDEYVFEIINNVPIIPEEIRDKIFTKGFTTKGKEGSGLGLHIVKKLVEKNGGTIELVVDEEGNHFIVRF</sequence>
<dbReference type="SMART" id="SM00387">
    <property type="entry name" value="HATPase_c"/>
    <property type="match status" value="1"/>
</dbReference>
<dbReference type="Proteomes" id="UP000184082">
    <property type="component" value="Unassembled WGS sequence"/>
</dbReference>
<dbReference type="PANTHER" id="PTHR43547">
    <property type="entry name" value="TWO-COMPONENT HISTIDINE KINASE"/>
    <property type="match status" value="1"/>
</dbReference>
<evidence type="ECO:0000256" key="6">
    <source>
        <dbReference type="SAM" id="Phobius"/>
    </source>
</evidence>
<evidence type="ECO:0000256" key="4">
    <source>
        <dbReference type="ARBA" id="ARBA00022777"/>
    </source>
</evidence>
<gene>
    <name evidence="8" type="ORF">SAMN02745883_00949</name>
</gene>
<reference evidence="8 9" key="1">
    <citation type="submission" date="2016-11" db="EMBL/GenBank/DDBJ databases">
        <authorList>
            <person name="Jaros S."/>
            <person name="Januszkiewicz K."/>
            <person name="Wedrychowicz H."/>
        </authorList>
    </citation>
    <scope>NUCLEOTIDE SEQUENCE [LARGE SCALE GENOMIC DNA]</scope>
    <source>
        <strain evidence="8 9">DSM 14501</strain>
    </source>
</reference>
<keyword evidence="3" id="KW-0597">Phosphoprotein</keyword>